<organism evidence="1 2">
    <name type="scientific">Tautonia plasticadhaerens</name>
    <dbReference type="NCBI Taxonomy" id="2527974"/>
    <lineage>
        <taxon>Bacteria</taxon>
        <taxon>Pseudomonadati</taxon>
        <taxon>Planctomycetota</taxon>
        <taxon>Planctomycetia</taxon>
        <taxon>Isosphaerales</taxon>
        <taxon>Isosphaeraceae</taxon>
        <taxon>Tautonia</taxon>
    </lineage>
</organism>
<dbReference type="EMBL" id="CP036426">
    <property type="protein sequence ID" value="QDV37913.1"/>
    <property type="molecule type" value="Genomic_DNA"/>
</dbReference>
<accession>A0A518HAP4</accession>
<dbReference type="KEGG" id="tpla:ElP_58600"/>
<gene>
    <name evidence="1" type="ORF">ElP_58600</name>
</gene>
<dbReference type="AlphaFoldDB" id="A0A518HAP4"/>
<evidence type="ECO:0000313" key="1">
    <source>
        <dbReference type="EMBL" id="QDV37913.1"/>
    </source>
</evidence>
<keyword evidence="2" id="KW-1185">Reference proteome</keyword>
<evidence type="ECO:0000313" key="2">
    <source>
        <dbReference type="Proteomes" id="UP000317835"/>
    </source>
</evidence>
<reference evidence="1 2" key="1">
    <citation type="submission" date="2019-02" db="EMBL/GenBank/DDBJ databases">
        <title>Deep-cultivation of Planctomycetes and their phenomic and genomic characterization uncovers novel biology.</title>
        <authorList>
            <person name="Wiegand S."/>
            <person name="Jogler M."/>
            <person name="Boedeker C."/>
            <person name="Pinto D."/>
            <person name="Vollmers J."/>
            <person name="Rivas-Marin E."/>
            <person name="Kohn T."/>
            <person name="Peeters S.H."/>
            <person name="Heuer A."/>
            <person name="Rast P."/>
            <person name="Oberbeckmann S."/>
            <person name="Bunk B."/>
            <person name="Jeske O."/>
            <person name="Meyerdierks A."/>
            <person name="Storesund J.E."/>
            <person name="Kallscheuer N."/>
            <person name="Luecker S."/>
            <person name="Lage O.M."/>
            <person name="Pohl T."/>
            <person name="Merkel B.J."/>
            <person name="Hornburger P."/>
            <person name="Mueller R.-W."/>
            <person name="Bruemmer F."/>
            <person name="Labrenz M."/>
            <person name="Spormann A.M."/>
            <person name="Op den Camp H."/>
            <person name="Overmann J."/>
            <person name="Amann R."/>
            <person name="Jetten M.S.M."/>
            <person name="Mascher T."/>
            <person name="Medema M.H."/>
            <person name="Devos D.P."/>
            <person name="Kaster A.-K."/>
            <person name="Ovreas L."/>
            <person name="Rohde M."/>
            <person name="Galperin M.Y."/>
            <person name="Jogler C."/>
        </authorList>
    </citation>
    <scope>NUCLEOTIDE SEQUENCE [LARGE SCALE GENOMIC DNA]</scope>
    <source>
        <strain evidence="1 2">ElP</strain>
    </source>
</reference>
<dbReference type="RefSeq" id="WP_145276035.1">
    <property type="nucleotide sequence ID" value="NZ_CP036426.1"/>
</dbReference>
<dbReference type="Proteomes" id="UP000317835">
    <property type="component" value="Chromosome"/>
</dbReference>
<protein>
    <submittedName>
        <fullName evidence="1">Uncharacterized protein</fullName>
    </submittedName>
</protein>
<sequence length="74" mass="7914">MILQVRQGETVFEVDVPRGCRVQRGSGGIPILIVPGPRPEDTSTWLPAPEILQAARLGLLGLSVRSEARPVSLG</sequence>
<dbReference type="OrthoDB" id="9928268at2"/>
<name>A0A518HAP4_9BACT</name>
<proteinExistence type="predicted"/>